<gene>
    <name evidence="4" type="ORF">C1SCF055_LOCUS9809</name>
</gene>
<evidence type="ECO:0000256" key="1">
    <source>
        <dbReference type="PROSITE-ProRule" id="PRU00708"/>
    </source>
</evidence>
<feature type="region of interest" description="Disordered" evidence="2">
    <location>
        <begin position="401"/>
        <end position="432"/>
    </location>
</feature>
<reference evidence="5" key="2">
    <citation type="submission" date="2024-04" db="EMBL/GenBank/DDBJ databases">
        <authorList>
            <person name="Chen Y."/>
            <person name="Shah S."/>
            <person name="Dougan E. K."/>
            <person name="Thang M."/>
            <person name="Chan C."/>
        </authorList>
    </citation>
    <scope>NUCLEOTIDE SEQUENCE [LARGE SCALE GENOMIC DNA]</scope>
</reference>
<name>A0A9P1FPW0_9DINO</name>
<organism evidence="4">
    <name type="scientific">Cladocopium goreaui</name>
    <dbReference type="NCBI Taxonomy" id="2562237"/>
    <lineage>
        <taxon>Eukaryota</taxon>
        <taxon>Sar</taxon>
        <taxon>Alveolata</taxon>
        <taxon>Dinophyceae</taxon>
        <taxon>Suessiales</taxon>
        <taxon>Symbiodiniaceae</taxon>
        <taxon>Cladocopium</taxon>
    </lineage>
</organism>
<dbReference type="Gene3D" id="1.25.40.10">
    <property type="entry name" value="Tetratricopeptide repeat domain"/>
    <property type="match status" value="2"/>
</dbReference>
<accession>A0A9P1FPW0</accession>
<dbReference type="GO" id="GO:0006396">
    <property type="term" value="P:RNA processing"/>
    <property type="evidence" value="ECO:0007669"/>
    <property type="project" value="TreeGrafter"/>
</dbReference>
<dbReference type="AlphaFoldDB" id="A0A9P1FPW0"/>
<dbReference type="InterPro" id="IPR051114">
    <property type="entry name" value="Mito_RNA_Proc_CCM1"/>
</dbReference>
<evidence type="ECO:0000313" key="4">
    <source>
        <dbReference type="EMBL" id="CAI3982072.1"/>
    </source>
</evidence>
<proteinExistence type="predicted"/>
<keyword evidence="7" id="KW-1185">Reference proteome</keyword>
<dbReference type="GO" id="GO:0007005">
    <property type="term" value="P:mitochondrion organization"/>
    <property type="evidence" value="ECO:0007669"/>
    <property type="project" value="TreeGrafter"/>
</dbReference>
<evidence type="ECO:0000256" key="2">
    <source>
        <dbReference type="SAM" id="MobiDB-lite"/>
    </source>
</evidence>
<evidence type="ECO:0000313" key="5">
    <source>
        <dbReference type="EMBL" id="CAL1135447.1"/>
    </source>
</evidence>
<dbReference type="EMBL" id="CAMXCT020000680">
    <property type="protein sequence ID" value="CAL1135447.1"/>
    <property type="molecule type" value="Genomic_DNA"/>
</dbReference>
<comment type="caution">
    <text evidence="4">The sequence shown here is derived from an EMBL/GenBank/DDBJ whole genome shotgun (WGS) entry which is preliminary data.</text>
</comment>
<feature type="transmembrane region" description="Helical" evidence="3">
    <location>
        <begin position="494"/>
        <end position="514"/>
    </location>
</feature>
<dbReference type="PANTHER" id="PTHR47934:SF6">
    <property type="entry name" value="MITOCHONDRIAL GROUP I INTRON SPLICING FACTOR CCM1-RELATED"/>
    <property type="match status" value="1"/>
</dbReference>
<keyword evidence="3" id="KW-0812">Transmembrane</keyword>
<dbReference type="PROSITE" id="PS51375">
    <property type="entry name" value="PPR"/>
    <property type="match status" value="1"/>
</dbReference>
<dbReference type="EMBL" id="CAMXCT030000680">
    <property type="protein sequence ID" value="CAL4769384.1"/>
    <property type="molecule type" value="Genomic_DNA"/>
</dbReference>
<dbReference type="InterPro" id="IPR002885">
    <property type="entry name" value="PPR_rpt"/>
</dbReference>
<feature type="repeat" description="PPR" evidence="1">
    <location>
        <begin position="245"/>
        <end position="279"/>
    </location>
</feature>
<keyword evidence="3" id="KW-1133">Transmembrane helix</keyword>
<dbReference type="EMBL" id="CAMXCT010000680">
    <property type="protein sequence ID" value="CAI3982072.1"/>
    <property type="molecule type" value="Genomic_DNA"/>
</dbReference>
<dbReference type="InterPro" id="IPR011990">
    <property type="entry name" value="TPR-like_helical_dom_sf"/>
</dbReference>
<dbReference type="GO" id="GO:0003729">
    <property type="term" value="F:mRNA binding"/>
    <property type="evidence" value="ECO:0007669"/>
    <property type="project" value="TreeGrafter"/>
</dbReference>
<dbReference type="GO" id="GO:0005739">
    <property type="term" value="C:mitochondrion"/>
    <property type="evidence" value="ECO:0007669"/>
    <property type="project" value="TreeGrafter"/>
</dbReference>
<sequence length="593" mass="65401">MAVPKGLLASLIKASESGQVREAKEIFEKLQGVGPQRRFQKPFLWNLVLKACVTAKDWPSAEAWFTHIPRALRSSKGYSKLLTAAAQDVNSGGPLVAESVLRRAERASVALEICGYGALLDGCAAKGDADRAVAWLHRLQRDELCDWRALQAVLRSQATQGQVQEAEHLLNTAAETTGGTLRLQRLQRLQLMARRSPLAVLEELEKAPVADPHLYTSLLRAFADNSDTQHVRRLLHHEAATAWQSSAAFTTAIAAVAKRKDFRSAVLLLAEMLDAGFQPSVATWTALLSARRDGAKAFLEELRECEIQPAEDPLTWGVTYGAVLASVASQPEASELLSSMRRDDVTPTAVAYTVRRRQGQVEEAEKLLGSTSTWSISSTVQWRLGEFVAQQRWVEVVDSAEESLENDNADRTGSDDDLMVNPETPSPPPRLSRGLKDVALLRGTSLAHILRGAARELRNLTPAMLISSAIALTCTVLCRARVLPVVVLPELGFAFFPWALLFGYSSFFLVLATWQHVAPCVSRRRPSYFLDKFCVHQTDLELKHAGVSSFAAFVSMSDCVLLLWSPTYFKRLWCMLVSPSPAVESPHCWLHVL</sequence>
<keyword evidence="3" id="KW-0472">Membrane</keyword>
<evidence type="ECO:0000256" key="3">
    <source>
        <dbReference type="SAM" id="Phobius"/>
    </source>
</evidence>
<reference evidence="4" key="1">
    <citation type="submission" date="2022-10" db="EMBL/GenBank/DDBJ databases">
        <authorList>
            <person name="Chen Y."/>
            <person name="Dougan E. K."/>
            <person name="Chan C."/>
            <person name="Rhodes N."/>
            <person name="Thang M."/>
        </authorList>
    </citation>
    <scope>NUCLEOTIDE SEQUENCE</scope>
</reference>
<evidence type="ECO:0000313" key="6">
    <source>
        <dbReference type="EMBL" id="CAL4769384.1"/>
    </source>
</evidence>
<evidence type="ECO:0000313" key="7">
    <source>
        <dbReference type="Proteomes" id="UP001152797"/>
    </source>
</evidence>
<dbReference type="PANTHER" id="PTHR47934">
    <property type="entry name" value="PENTATRICOPEPTIDE REPEAT-CONTAINING PROTEIN PET309, MITOCHONDRIAL"/>
    <property type="match status" value="1"/>
</dbReference>
<protein>
    <submittedName>
        <fullName evidence="6">Right handed beta helix domain-containing protein</fullName>
    </submittedName>
</protein>
<dbReference type="Proteomes" id="UP001152797">
    <property type="component" value="Unassembled WGS sequence"/>
</dbReference>
<dbReference type="Pfam" id="PF01535">
    <property type="entry name" value="PPR"/>
    <property type="match status" value="1"/>
</dbReference>